<accession>A0A1H0YIP5</accession>
<evidence type="ECO:0000313" key="4">
    <source>
        <dbReference type="Proteomes" id="UP000199289"/>
    </source>
</evidence>
<dbReference type="OrthoDB" id="308209at2157"/>
<feature type="transmembrane region" description="Helical" evidence="1">
    <location>
        <begin position="144"/>
        <end position="164"/>
    </location>
</feature>
<dbReference type="RefSeq" id="WP_092532852.1">
    <property type="nucleotide sequence ID" value="NZ_FNKQ01000001.1"/>
</dbReference>
<dbReference type="Pfam" id="PF01889">
    <property type="entry name" value="DUF63"/>
    <property type="match status" value="1"/>
</dbReference>
<feature type="transmembrane region" description="Helical" evidence="1">
    <location>
        <begin position="253"/>
        <end position="274"/>
    </location>
</feature>
<reference evidence="3" key="2">
    <citation type="submission" date="2016-10" db="EMBL/GenBank/DDBJ databases">
        <authorList>
            <person name="de Groot N.N."/>
        </authorList>
    </citation>
    <scope>NUCLEOTIDE SEQUENCE [LARGE SCALE GENOMIC DNA]</scope>
    <source>
        <strain evidence="3">CGMCC 1.12397</strain>
    </source>
</reference>
<dbReference type="InterPro" id="IPR002749">
    <property type="entry name" value="DUF63"/>
</dbReference>
<dbReference type="PANTHER" id="PTHR40700:SF1">
    <property type="entry name" value="DUF63 DOMAIN-CONTAINING PROTEIN"/>
    <property type="match status" value="1"/>
</dbReference>
<dbReference type="Proteomes" id="UP000255421">
    <property type="component" value="Unassembled WGS sequence"/>
</dbReference>
<protein>
    <submittedName>
        <fullName evidence="2">DUF63 family protein</fullName>
    </submittedName>
    <submittedName>
        <fullName evidence="3">Uncharacterized membrane protein</fullName>
    </submittedName>
</protein>
<dbReference type="PANTHER" id="PTHR40700">
    <property type="entry name" value="HYPOTHETICAL MEMBRANE PROTEIN, CONSERVED, DUF63 FAMILY"/>
    <property type="match status" value="1"/>
</dbReference>
<evidence type="ECO:0000313" key="2">
    <source>
        <dbReference type="EMBL" id="RDI72516.1"/>
    </source>
</evidence>
<dbReference type="EMBL" id="QQST01000001">
    <property type="protein sequence ID" value="RDI72516.1"/>
    <property type="molecule type" value="Genomic_DNA"/>
</dbReference>
<reference evidence="2 5" key="3">
    <citation type="submission" date="2018-07" db="EMBL/GenBank/DDBJ databases">
        <title>Genome sequence of extremly halophilic archaeon Halopelagius longus strain BC12-B1.</title>
        <authorList>
            <person name="Zhang X."/>
        </authorList>
    </citation>
    <scope>NUCLEOTIDE SEQUENCE [LARGE SCALE GENOMIC DNA]</scope>
    <source>
        <strain evidence="2 5">BC12-B1</strain>
    </source>
</reference>
<proteinExistence type="predicted"/>
<feature type="transmembrane region" description="Helical" evidence="1">
    <location>
        <begin position="67"/>
        <end position="90"/>
    </location>
</feature>
<name>A0A1H0YIP5_9EURY</name>
<feature type="transmembrane region" description="Helical" evidence="1">
    <location>
        <begin position="12"/>
        <end position="31"/>
    </location>
</feature>
<evidence type="ECO:0000256" key="1">
    <source>
        <dbReference type="SAM" id="Phobius"/>
    </source>
</evidence>
<keyword evidence="1" id="KW-0472">Membrane</keyword>
<organism evidence="3 4">
    <name type="scientific">Halopelagius longus</name>
    <dbReference type="NCBI Taxonomy" id="1236180"/>
    <lineage>
        <taxon>Archaea</taxon>
        <taxon>Methanobacteriati</taxon>
        <taxon>Methanobacteriota</taxon>
        <taxon>Stenosarchaea group</taxon>
        <taxon>Halobacteria</taxon>
        <taxon>Halobacteriales</taxon>
        <taxon>Haloferacaceae</taxon>
    </lineage>
</organism>
<reference evidence="4" key="1">
    <citation type="submission" date="2016-10" db="EMBL/GenBank/DDBJ databases">
        <authorList>
            <person name="Varghese N."/>
            <person name="Submissions S."/>
        </authorList>
    </citation>
    <scope>NUCLEOTIDE SEQUENCE [LARGE SCALE GENOMIC DNA]</scope>
    <source>
        <strain evidence="4">CGMCC 1.12397</strain>
    </source>
</reference>
<evidence type="ECO:0000313" key="3">
    <source>
        <dbReference type="EMBL" id="SDQ15119.1"/>
    </source>
</evidence>
<sequence length="277" mass="27927">MAILPEGFSLPPPTYLALLFVAAAEVGREAYRRRPAVTPGRILAFAPWMVLGSALHVLYVLDSLPGVVRPLAGTPAVYVTVAILGVATWVATDARLGGEGEADGTDSAARVLGGVGAVLALAASAAVLLVGASRGTLSPAVPGIGLVASTVVAAAAWAVLVRAYPPAAATGAVGGLAVFGHALDAVSTAVGVDLLGFGERTPLSRFIIEFAHGLPTDPYLGGGWLFVLVKLAVVCGVVSLFADYVREDPTEGFLLLGFVAAVGLGPGAHNLLLFTVA</sequence>
<feature type="transmembrane region" description="Helical" evidence="1">
    <location>
        <begin position="43"/>
        <end position="61"/>
    </location>
</feature>
<feature type="transmembrane region" description="Helical" evidence="1">
    <location>
        <begin position="176"/>
        <end position="198"/>
    </location>
</feature>
<keyword evidence="1" id="KW-0812">Transmembrane</keyword>
<keyword evidence="1" id="KW-1133">Transmembrane helix</keyword>
<gene>
    <name evidence="2" type="ORF">DWB78_12745</name>
    <name evidence="3" type="ORF">SAMN05216278_0664</name>
</gene>
<evidence type="ECO:0000313" key="5">
    <source>
        <dbReference type="Proteomes" id="UP000255421"/>
    </source>
</evidence>
<dbReference type="Proteomes" id="UP000199289">
    <property type="component" value="Unassembled WGS sequence"/>
</dbReference>
<keyword evidence="5" id="KW-1185">Reference proteome</keyword>
<dbReference type="AlphaFoldDB" id="A0A1H0YIP5"/>
<feature type="transmembrane region" description="Helical" evidence="1">
    <location>
        <begin position="218"/>
        <end position="241"/>
    </location>
</feature>
<dbReference type="EMBL" id="FNKQ01000001">
    <property type="protein sequence ID" value="SDQ15119.1"/>
    <property type="molecule type" value="Genomic_DNA"/>
</dbReference>
<feature type="transmembrane region" description="Helical" evidence="1">
    <location>
        <begin position="111"/>
        <end position="132"/>
    </location>
</feature>